<feature type="transmembrane region" description="Helical" evidence="6">
    <location>
        <begin position="167"/>
        <end position="189"/>
    </location>
</feature>
<name>A0A6J5GXC8_9BURK</name>
<dbReference type="EMBL" id="CADIKI010000024">
    <property type="protein sequence ID" value="CAB3807006.1"/>
    <property type="molecule type" value="Genomic_DNA"/>
</dbReference>
<feature type="transmembrane region" description="Helical" evidence="6">
    <location>
        <begin position="81"/>
        <end position="100"/>
    </location>
</feature>
<protein>
    <submittedName>
        <fullName evidence="8">Quinolone resistance transporter</fullName>
    </submittedName>
</protein>
<feature type="transmembrane region" description="Helical" evidence="6">
    <location>
        <begin position="359"/>
        <end position="379"/>
    </location>
</feature>
<feature type="transmembrane region" description="Helical" evidence="6">
    <location>
        <begin position="324"/>
        <end position="347"/>
    </location>
</feature>
<dbReference type="PROSITE" id="PS50850">
    <property type="entry name" value="MFS"/>
    <property type="match status" value="1"/>
</dbReference>
<feature type="transmembrane region" description="Helical" evidence="6">
    <location>
        <begin position="106"/>
        <end position="127"/>
    </location>
</feature>
<feature type="transmembrane region" description="Helical" evidence="6">
    <location>
        <begin position="139"/>
        <end position="161"/>
    </location>
</feature>
<feature type="transmembrane region" description="Helical" evidence="6">
    <location>
        <begin position="232"/>
        <end position="254"/>
    </location>
</feature>
<keyword evidence="9" id="KW-1185">Reference proteome</keyword>
<keyword evidence="5 6" id="KW-0472">Membrane</keyword>
<dbReference type="SUPFAM" id="SSF103473">
    <property type="entry name" value="MFS general substrate transporter"/>
    <property type="match status" value="1"/>
</dbReference>
<feature type="transmembrane region" description="Helical" evidence="6">
    <location>
        <begin position="266"/>
        <end position="287"/>
    </location>
</feature>
<keyword evidence="3 6" id="KW-0812">Transmembrane</keyword>
<evidence type="ECO:0000313" key="9">
    <source>
        <dbReference type="Proteomes" id="UP000494252"/>
    </source>
</evidence>
<dbReference type="InterPro" id="IPR020846">
    <property type="entry name" value="MFS_dom"/>
</dbReference>
<feature type="transmembrane region" description="Helical" evidence="6">
    <location>
        <begin position="391"/>
        <end position="410"/>
    </location>
</feature>
<accession>A0A6J5GXC8</accession>
<proteinExistence type="predicted"/>
<feature type="transmembrane region" description="Helical" evidence="6">
    <location>
        <begin position="299"/>
        <end position="318"/>
    </location>
</feature>
<dbReference type="InterPro" id="IPR036259">
    <property type="entry name" value="MFS_trans_sf"/>
</dbReference>
<dbReference type="PIRSF" id="PIRSF002808">
    <property type="entry name" value="Hexose_phosphate_transp"/>
    <property type="match status" value="1"/>
</dbReference>
<dbReference type="Gene3D" id="1.20.1250.20">
    <property type="entry name" value="MFS general substrate transporter like domains"/>
    <property type="match status" value="2"/>
</dbReference>
<reference evidence="8 9" key="1">
    <citation type="submission" date="2020-04" db="EMBL/GenBank/DDBJ databases">
        <authorList>
            <person name="De Canck E."/>
        </authorList>
    </citation>
    <scope>NUCLEOTIDE SEQUENCE [LARGE SCALE GENOMIC DNA]</scope>
    <source>
        <strain evidence="8 9">LMG 27177</strain>
    </source>
</reference>
<dbReference type="InterPro" id="IPR011701">
    <property type="entry name" value="MFS"/>
</dbReference>
<dbReference type="GO" id="GO:0022857">
    <property type="term" value="F:transmembrane transporter activity"/>
    <property type="evidence" value="ECO:0007669"/>
    <property type="project" value="InterPro"/>
</dbReference>
<comment type="subcellular location">
    <subcellularLocation>
        <location evidence="1">Membrane</location>
        <topology evidence="1">Multi-pass membrane protein</topology>
    </subcellularLocation>
</comment>
<organism evidence="8 9">
    <name type="scientific">Paraburkholderia fynbosensis</name>
    <dbReference type="NCBI Taxonomy" id="1200993"/>
    <lineage>
        <taxon>Bacteria</taxon>
        <taxon>Pseudomonadati</taxon>
        <taxon>Pseudomonadota</taxon>
        <taxon>Betaproteobacteria</taxon>
        <taxon>Burkholderiales</taxon>
        <taxon>Burkholderiaceae</taxon>
        <taxon>Paraburkholderia</taxon>
    </lineage>
</organism>
<evidence type="ECO:0000256" key="6">
    <source>
        <dbReference type="SAM" id="Phobius"/>
    </source>
</evidence>
<dbReference type="PANTHER" id="PTHR43791">
    <property type="entry name" value="PERMEASE-RELATED"/>
    <property type="match status" value="1"/>
</dbReference>
<feature type="transmembrane region" description="Helical" evidence="6">
    <location>
        <begin position="51"/>
        <end position="69"/>
    </location>
</feature>
<evidence type="ECO:0000313" key="8">
    <source>
        <dbReference type="EMBL" id="CAB3807006.1"/>
    </source>
</evidence>
<dbReference type="GO" id="GO:0005886">
    <property type="term" value="C:plasma membrane"/>
    <property type="evidence" value="ECO:0007669"/>
    <property type="project" value="TreeGrafter"/>
</dbReference>
<gene>
    <name evidence="8" type="primary">abaQ_4</name>
    <name evidence="8" type="ORF">LMG27177_06213</name>
</gene>
<dbReference type="RefSeq" id="WP_175165327.1">
    <property type="nucleotide sequence ID" value="NZ_CADIKI010000024.1"/>
</dbReference>
<evidence type="ECO:0000256" key="4">
    <source>
        <dbReference type="ARBA" id="ARBA00022989"/>
    </source>
</evidence>
<dbReference type="AlphaFoldDB" id="A0A6J5GXC8"/>
<evidence type="ECO:0000256" key="1">
    <source>
        <dbReference type="ARBA" id="ARBA00004141"/>
    </source>
</evidence>
<evidence type="ECO:0000256" key="5">
    <source>
        <dbReference type="ARBA" id="ARBA00023136"/>
    </source>
</evidence>
<evidence type="ECO:0000256" key="3">
    <source>
        <dbReference type="ARBA" id="ARBA00022692"/>
    </source>
</evidence>
<dbReference type="CDD" id="cd17319">
    <property type="entry name" value="MFS_ExuT_GudP_like"/>
    <property type="match status" value="1"/>
</dbReference>
<keyword evidence="2" id="KW-0813">Transport</keyword>
<sequence length="426" mass="47063">MHINRWSDKRWWILTPLFFVTYSLAFLDRANYGFAAAAGINVDLGITQATSSLIGSLFFLGYFIFQIPIGVSIQRYSVRRVLSVCLVAWGVLAALTGVVTNVTTLMLIRFSLGVVECAVMPSILILVSNWFTKRERSRVNAALFLGNPVTVLWMSIASGYLVQAYGWRIMFVAQGLPAVLWGVVWFLVVRDRPEQVSWLSEKEKATLQTTLAEEQKLLNPIKNYREAYRTSAVWILGGMMFFMSIGFTGFLIWLPSILRSASSLSMVSTGWLASVPYFCAVFVMLPTAWLSDRLQNRKIFITTSLSLASATFFGLWLLGSSHFWSSFLLLTIAGVSMYVPGGPYFALIPEILPKNVIGGAVALINSLSALGAFCGSYLVGLLTGPTGSPHTSYLLMGVSLFIAVLFAAAIRQRTQRASIDFAHVRS</sequence>
<dbReference type="Pfam" id="PF07690">
    <property type="entry name" value="MFS_1"/>
    <property type="match status" value="1"/>
</dbReference>
<keyword evidence="4 6" id="KW-1133">Transmembrane helix</keyword>
<feature type="domain" description="Major facilitator superfamily (MFS) profile" evidence="7">
    <location>
        <begin position="14"/>
        <end position="415"/>
    </location>
</feature>
<evidence type="ECO:0000256" key="2">
    <source>
        <dbReference type="ARBA" id="ARBA00022448"/>
    </source>
</evidence>
<dbReference type="InterPro" id="IPR000849">
    <property type="entry name" value="Sugar_P_transporter"/>
</dbReference>
<dbReference type="PANTHER" id="PTHR43791:SF100">
    <property type="entry name" value="SUGAR TRANSPORTER"/>
    <property type="match status" value="1"/>
</dbReference>
<dbReference type="Proteomes" id="UP000494252">
    <property type="component" value="Unassembled WGS sequence"/>
</dbReference>
<evidence type="ECO:0000259" key="7">
    <source>
        <dbReference type="PROSITE" id="PS50850"/>
    </source>
</evidence>